<keyword evidence="1 5" id="KW-0238">DNA-binding</keyword>
<dbReference type="GO" id="GO:0003677">
    <property type="term" value="F:DNA binding"/>
    <property type="evidence" value="ECO:0007669"/>
    <property type="project" value="UniProtKB-KW"/>
</dbReference>
<dbReference type="Gene3D" id="3.40.50.2300">
    <property type="match status" value="1"/>
</dbReference>
<dbReference type="InterPro" id="IPR001789">
    <property type="entry name" value="Sig_transdc_resp-reg_receiver"/>
</dbReference>
<dbReference type="Pfam" id="PF00072">
    <property type="entry name" value="Response_reg"/>
    <property type="match status" value="1"/>
</dbReference>
<sequence length="260" mass="28489">MATAILADDEPHMRASLRDQLGEFWPELEIVGEAADGPAALSLIERCRPALAFLDIRMPGLTGLKVAQAMTAQTRVVFVTAYEAHAVSAFEVNAIDFVLKPVDPARLARVVTKLRNATLPMTADPAALHAAFAALGLAGPIADTSASNALASAARLSWLQVGVGHEVRMVHINDVIFFESDTKYTRVVAADCDGLIRLSLRQLLDQIDAMTFLQTHRSTVVNRRFIKAVHRQNDLMEIVLRGHPARLKVSLPNHHFFRAM</sequence>
<evidence type="ECO:0000259" key="3">
    <source>
        <dbReference type="PROSITE" id="PS50110"/>
    </source>
</evidence>
<reference evidence="6" key="1">
    <citation type="journal article" date="2019" name="Int. J. Syst. Evol. Microbiol.">
        <title>The Global Catalogue of Microorganisms (GCM) 10K type strain sequencing project: providing services to taxonomists for standard genome sequencing and annotation.</title>
        <authorList>
            <consortium name="The Broad Institute Genomics Platform"/>
            <consortium name="The Broad Institute Genome Sequencing Center for Infectious Disease"/>
            <person name="Wu L."/>
            <person name="Ma J."/>
        </authorList>
    </citation>
    <scope>NUCLEOTIDE SEQUENCE [LARGE SCALE GENOMIC DNA]</scope>
    <source>
        <strain evidence="6">JCM 16673</strain>
    </source>
</reference>
<dbReference type="SUPFAM" id="SSF52172">
    <property type="entry name" value="CheY-like"/>
    <property type="match status" value="1"/>
</dbReference>
<dbReference type="Gene3D" id="2.40.50.1020">
    <property type="entry name" value="LytTr DNA-binding domain"/>
    <property type="match status" value="1"/>
</dbReference>
<dbReference type="Pfam" id="PF04397">
    <property type="entry name" value="LytTR"/>
    <property type="match status" value="1"/>
</dbReference>
<protein>
    <submittedName>
        <fullName evidence="5">LytTR family DNA-binding domain-containing protein</fullName>
    </submittedName>
</protein>
<dbReference type="InterPro" id="IPR039420">
    <property type="entry name" value="WalR-like"/>
</dbReference>
<evidence type="ECO:0000256" key="1">
    <source>
        <dbReference type="ARBA" id="ARBA00023125"/>
    </source>
</evidence>
<organism evidence="5 6">
    <name type="scientific">Actimicrobium antarcticum</name>
    <dbReference type="NCBI Taxonomy" id="1051899"/>
    <lineage>
        <taxon>Bacteria</taxon>
        <taxon>Pseudomonadati</taxon>
        <taxon>Pseudomonadota</taxon>
        <taxon>Betaproteobacteria</taxon>
        <taxon>Burkholderiales</taxon>
        <taxon>Oxalobacteraceae</taxon>
        <taxon>Actimicrobium</taxon>
    </lineage>
</organism>
<dbReference type="PANTHER" id="PTHR48111:SF69">
    <property type="entry name" value="RESPONSE REGULATOR RECEIVER"/>
    <property type="match status" value="1"/>
</dbReference>
<accession>A0ABP7T698</accession>
<dbReference type="EMBL" id="BAAAZE010000008">
    <property type="protein sequence ID" value="GAA4021654.1"/>
    <property type="molecule type" value="Genomic_DNA"/>
</dbReference>
<comment type="caution">
    <text evidence="5">The sequence shown here is derived from an EMBL/GenBank/DDBJ whole genome shotgun (WGS) entry which is preliminary data.</text>
</comment>
<dbReference type="PROSITE" id="PS50110">
    <property type="entry name" value="RESPONSE_REGULATORY"/>
    <property type="match status" value="1"/>
</dbReference>
<dbReference type="PROSITE" id="PS50930">
    <property type="entry name" value="HTH_LYTTR"/>
    <property type="match status" value="1"/>
</dbReference>
<evidence type="ECO:0000256" key="2">
    <source>
        <dbReference type="PROSITE-ProRule" id="PRU00169"/>
    </source>
</evidence>
<evidence type="ECO:0000313" key="6">
    <source>
        <dbReference type="Proteomes" id="UP001501353"/>
    </source>
</evidence>
<feature type="modified residue" description="4-aspartylphosphate" evidence="2">
    <location>
        <position position="55"/>
    </location>
</feature>
<proteinExistence type="predicted"/>
<dbReference type="Proteomes" id="UP001501353">
    <property type="component" value="Unassembled WGS sequence"/>
</dbReference>
<feature type="domain" description="Response regulatory" evidence="3">
    <location>
        <begin position="3"/>
        <end position="115"/>
    </location>
</feature>
<feature type="domain" description="HTH LytTR-type" evidence="4">
    <location>
        <begin position="163"/>
        <end position="260"/>
    </location>
</feature>
<dbReference type="RefSeq" id="WP_344762991.1">
    <property type="nucleotide sequence ID" value="NZ_BAAAZE010000008.1"/>
</dbReference>
<dbReference type="InterPro" id="IPR011006">
    <property type="entry name" value="CheY-like_superfamily"/>
</dbReference>
<dbReference type="SMART" id="SM00448">
    <property type="entry name" value="REC"/>
    <property type="match status" value="1"/>
</dbReference>
<evidence type="ECO:0000313" key="5">
    <source>
        <dbReference type="EMBL" id="GAA4021654.1"/>
    </source>
</evidence>
<evidence type="ECO:0000259" key="4">
    <source>
        <dbReference type="PROSITE" id="PS50930"/>
    </source>
</evidence>
<dbReference type="InterPro" id="IPR007492">
    <property type="entry name" value="LytTR_DNA-bd_dom"/>
</dbReference>
<gene>
    <name evidence="5" type="ORF">GCM10022212_18270</name>
</gene>
<dbReference type="PANTHER" id="PTHR48111">
    <property type="entry name" value="REGULATOR OF RPOS"/>
    <property type="match status" value="1"/>
</dbReference>
<name>A0ABP7T698_9BURK</name>
<dbReference type="SMART" id="SM00850">
    <property type="entry name" value="LytTR"/>
    <property type="match status" value="1"/>
</dbReference>
<keyword evidence="6" id="KW-1185">Reference proteome</keyword>
<keyword evidence="2" id="KW-0597">Phosphoprotein</keyword>